<feature type="transmembrane region" description="Helical" evidence="6">
    <location>
        <begin position="228"/>
        <end position="247"/>
    </location>
</feature>
<dbReference type="Proteomes" id="UP001642483">
    <property type="component" value="Unassembled WGS sequence"/>
</dbReference>
<dbReference type="InterPro" id="IPR027359">
    <property type="entry name" value="Volt_channel_dom_sf"/>
</dbReference>
<evidence type="ECO:0000256" key="6">
    <source>
        <dbReference type="SAM" id="Phobius"/>
    </source>
</evidence>
<reference evidence="8 9" key="1">
    <citation type="submission" date="2024-02" db="EMBL/GenBank/DDBJ databases">
        <authorList>
            <person name="Daric V."/>
            <person name="Darras S."/>
        </authorList>
    </citation>
    <scope>NUCLEOTIDE SEQUENCE [LARGE SCALE GENOMIC DNA]</scope>
</reference>
<dbReference type="InterPro" id="IPR028744">
    <property type="entry name" value="CatSper4"/>
</dbReference>
<feature type="transmembrane region" description="Helical" evidence="6">
    <location>
        <begin position="166"/>
        <end position="184"/>
    </location>
</feature>
<dbReference type="EMBL" id="CAWYQH010000163">
    <property type="protein sequence ID" value="CAK8697076.1"/>
    <property type="molecule type" value="Genomic_DNA"/>
</dbReference>
<dbReference type="Gene3D" id="1.10.287.70">
    <property type="match status" value="1"/>
</dbReference>
<feature type="region of interest" description="Disordered" evidence="5">
    <location>
        <begin position="337"/>
        <end position="362"/>
    </location>
</feature>
<evidence type="ECO:0000256" key="1">
    <source>
        <dbReference type="ARBA" id="ARBA00004141"/>
    </source>
</evidence>
<protein>
    <recommendedName>
        <fullName evidence="7">Ion transport domain-containing protein</fullName>
    </recommendedName>
</protein>
<evidence type="ECO:0000256" key="3">
    <source>
        <dbReference type="ARBA" id="ARBA00022989"/>
    </source>
</evidence>
<dbReference type="SUPFAM" id="SSF81324">
    <property type="entry name" value="Voltage-gated potassium channels"/>
    <property type="match status" value="1"/>
</dbReference>
<proteinExistence type="predicted"/>
<accession>A0ABP0GZ99</accession>
<comment type="subcellular location">
    <subcellularLocation>
        <location evidence="1">Membrane</location>
        <topology evidence="1">Multi-pass membrane protein</topology>
    </subcellularLocation>
</comment>
<feature type="domain" description="Ion transport" evidence="7">
    <location>
        <begin position="101"/>
        <end position="326"/>
    </location>
</feature>
<comment type="caution">
    <text evidence="8">The sequence shown here is derived from an EMBL/GenBank/DDBJ whole genome shotgun (WGS) entry which is preliminary data.</text>
</comment>
<feature type="transmembrane region" description="Helical" evidence="6">
    <location>
        <begin position="259"/>
        <end position="277"/>
    </location>
</feature>
<keyword evidence="2 6" id="KW-0812">Transmembrane</keyword>
<dbReference type="Pfam" id="PF00520">
    <property type="entry name" value="Ion_trans"/>
    <property type="match status" value="1"/>
</dbReference>
<organism evidence="8 9">
    <name type="scientific">Clavelina lepadiformis</name>
    <name type="common">Light-bulb sea squirt</name>
    <name type="synonym">Ascidia lepadiformis</name>
    <dbReference type="NCBI Taxonomy" id="159417"/>
    <lineage>
        <taxon>Eukaryota</taxon>
        <taxon>Metazoa</taxon>
        <taxon>Chordata</taxon>
        <taxon>Tunicata</taxon>
        <taxon>Ascidiacea</taxon>
        <taxon>Aplousobranchia</taxon>
        <taxon>Clavelinidae</taxon>
        <taxon>Clavelina</taxon>
    </lineage>
</organism>
<evidence type="ECO:0000313" key="8">
    <source>
        <dbReference type="EMBL" id="CAK8697076.1"/>
    </source>
</evidence>
<name>A0ABP0GZ99_CLALP</name>
<keyword evidence="9" id="KW-1185">Reference proteome</keyword>
<evidence type="ECO:0000256" key="4">
    <source>
        <dbReference type="ARBA" id="ARBA00023136"/>
    </source>
</evidence>
<keyword evidence="3 6" id="KW-1133">Transmembrane helix</keyword>
<feature type="transmembrane region" description="Helical" evidence="6">
    <location>
        <begin position="100"/>
        <end position="119"/>
    </location>
</feature>
<evidence type="ECO:0000256" key="5">
    <source>
        <dbReference type="SAM" id="MobiDB-lite"/>
    </source>
</evidence>
<keyword evidence="4 6" id="KW-0472">Membrane</keyword>
<dbReference type="Gene3D" id="1.20.120.350">
    <property type="entry name" value="Voltage-gated potassium channels. Chain C"/>
    <property type="match status" value="1"/>
</dbReference>
<feature type="transmembrane region" description="Helical" evidence="6">
    <location>
        <begin position="289"/>
        <end position="319"/>
    </location>
</feature>
<evidence type="ECO:0000259" key="7">
    <source>
        <dbReference type="Pfam" id="PF00520"/>
    </source>
</evidence>
<evidence type="ECO:0000313" key="9">
    <source>
        <dbReference type="Proteomes" id="UP001642483"/>
    </source>
</evidence>
<evidence type="ECO:0000256" key="2">
    <source>
        <dbReference type="ARBA" id="ARBA00022692"/>
    </source>
</evidence>
<dbReference type="InterPro" id="IPR005821">
    <property type="entry name" value="Ion_trans_dom"/>
</dbReference>
<dbReference type="PANTHER" id="PTHR47077">
    <property type="entry name" value="ION_TRANS DOMAIN-CONTAINING PROTEIN"/>
    <property type="match status" value="1"/>
</dbReference>
<dbReference type="PANTHER" id="PTHR47077:SF1">
    <property type="entry name" value="CATION CHANNEL SPERM-ASSOCIATED PROTEIN 4"/>
    <property type="match status" value="1"/>
</dbReference>
<sequence length="490" mass="56326">MKRKWQTKVGAVIKTQQVTNLLQAPLIDDENEDYINQQQDVLRRFCFDSPEEKRIRRNLREGLHNQLAEVEMDINDIADKDDDDITSSVSEMVACVLDSVYFKGMIFVVIAINAVHIALQTVESISVPYSYVFFFVDNLIMGIFVCEIILKWYSGFFIFWKDYWNILDFVIIFVLHLGGWLSFFSNTRLLRILRVIRAFRSLKTVTSLTGLSLVVETILQSIPDMANIMVLLLIFMVVLSVVGVKLFGKYLPQYFGDPIQCMFSIFVCFTQDGWMQIFRNFERYAEDDLFTYVSACLFFILTILMAAFIIANLIVAVVTTNLDRAMKEMKEEQKTNLEILPASNTSDQTDEVNNDESSASKEDGARDVLLIHIDEVLENATLDLSGPANSQNVMNSQRPLYKCDLSHLTTEKLEHYFLLLIALDENLKEHKRLREIVKNITKTIRGLNDEAGRDAEAARLLIGEKKSFSLFEEISRSNVNTDADQVHWQE</sequence>
<gene>
    <name evidence="8" type="ORF">CVLEPA_LOCUS30356</name>
</gene>
<feature type="transmembrane region" description="Helical" evidence="6">
    <location>
        <begin position="131"/>
        <end position="154"/>
    </location>
</feature>